<comment type="caution">
    <text evidence="1">The sequence shown here is derived from an EMBL/GenBank/DDBJ whole genome shotgun (WGS) entry which is preliminary data.</text>
</comment>
<proteinExistence type="predicted"/>
<protein>
    <recommendedName>
        <fullName evidence="3">DUF4378 domain-containing protein</fullName>
    </recommendedName>
</protein>
<organism evidence="1 2">
    <name type="scientific">Ensete ventricosum</name>
    <name type="common">Abyssinian banana</name>
    <name type="synonym">Musa ensete</name>
    <dbReference type="NCBI Taxonomy" id="4639"/>
    <lineage>
        <taxon>Eukaryota</taxon>
        <taxon>Viridiplantae</taxon>
        <taxon>Streptophyta</taxon>
        <taxon>Embryophyta</taxon>
        <taxon>Tracheophyta</taxon>
        <taxon>Spermatophyta</taxon>
        <taxon>Magnoliopsida</taxon>
        <taxon>Liliopsida</taxon>
        <taxon>Zingiberales</taxon>
        <taxon>Musaceae</taxon>
        <taxon>Ensete</taxon>
    </lineage>
</organism>
<dbReference type="AlphaFoldDB" id="A0A426XYW1"/>
<reference evidence="1 2" key="1">
    <citation type="journal article" date="2014" name="Agronomy (Basel)">
        <title>A Draft Genome Sequence for Ensete ventricosum, the Drought-Tolerant Tree Against Hunger.</title>
        <authorList>
            <person name="Harrison J."/>
            <person name="Moore K.A."/>
            <person name="Paszkiewicz K."/>
            <person name="Jones T."/>
            <person name="Grant M."/>
            <person name="Ambacheew D."/>
            <person name="Muzemil S."/>
            <person name="Studholme D.J."/>
        </authorList>
    </citation>
    <scope>NUCLEOTIDE SEQUENCE [LARGE SCALE GENOMIC DNA]</scope>
</reference>
<evidence type="ECO:0000313" key="1">
    <source>
        <dbReference type="EMBL" id="RRT44656.1"/>
    </source>
</evidence>
<sequence length="293" mass="33049">ASTREGEPMACLSESPAVHGRRLLELLQEQQEPFHLDVYLLEKGYSDRILASRSASITCWPGGSTCTSLQKLTCRHLRTCRDMMKKTFCGAAEKNALNWQRIARNHLRADSKRRSPVSILELRCRRGSPVDQVRRKFSAFSLLFPLLIGDAGHHVVDSFLASDVQGKMSTVGLDLPAKVLDIFNELLEVAYTPAFYELIGSKWQLHQPDKLLDSHECFDHAIPPLEEQKDLSTIRELTVSELASSRSEWSRFQLHMREIAIDIGAALFEDIKEETILEIVGSHCTSQWSSSSP</sequence>
<evidence type="ECO:0008006" key="3">
    <source>
        <dbReference type="Google" id="ProtNLM"/>
    </source>
</evidence>
<dbReference type="EMBL" id="AMZH03016337">
    <property type="protein sequence ID" value="RRT44656.1"/>
    <property type="molecule type" value="Genomic_DNA"/>
</dbReference>
<dbReference type="PANTHER" id="PTHR36885:SF2">
    <property type="entry name" value="DUF4378 DOMAIN-CONTAINING PROTEIN"/>
    <property type="match status" value="1"/>
</dbReference>
<dbReference type="PANTHER" id="PTHR36885">
    <property type="entry name" value="EXPRESSED PROTEIN"/>
    <property type="match status" value="1"/>
</dbReference>
<evidence type="ECO:0000313" key="2">
    <source>
        <dbReference type="Proteomes" id="UP000287651"/>
    </source>
</evidence>
<accession>A0A426XYW1</accession>
<gene>
    <name evidence="1" type="ORF">B296_00015926</name>
</gene>
<dbReference type="Proteomes" id="UP000287651">
    <property type="component" value="Unassembled WGS sequence"/>
</dbReference>
<feature type="non-terminal residue" evidence="1">
    <location>
        <position position="1"/>
    </location>
</feature>
<name>A0A426XYW1_ENSVE</name>